<sequence length="137" mass="15638">MDRNRYIRDKGPNNSKERGQVSSTRVRHALAEGDMRYVSELLGRKHRLVLKMRKQEVLVSNENRISAPKSSLLNLPPRDGLYDNCSLLFHDKIVVPCRAIIDTTHIYVEADEEGSWTQVPFQDCRVLGIEFNGTAKG</sequence>
<dbReference type="AlphaFoldDB" id="A0A9Q0GUX0"/>
<proteinExistence type="predicted"/>
<protein>
    <submittedName>
        <fullName evidence="2">Uncharacterized protein</fullName>
    </submittedName>
</protein>
<dbReference type="Gene3D" id="3.40.50.620">
    <property type="entry name" value="HUPs"/>
    <property type="match status" value="1"/>
</dbReference>
<dbReference type="OrthoDB" id="414641at2759"/>
<dbReference type="InterPro" id="IPR014729">
    <property type="entry name" value="Rossmann-like_a/b/a_fold"/>
</dbReference>
<keyword evidence="3" id="KW-1185">Reference proteome</keyword>
<evidence type="ECO:0000313" key="2">
    <source>
        <dbReference type="EMBL" id="KAJ4952134.1"/>
    </source>
</evidence>
<comment type="caution">
    <text evidence="2">The sequence shown here is derived from an EMBL/GenBank/DDBJ whole genome shotgun (WGS) entry which is preliminary data.</text>
</comment>
<organism evidence="2 3">
    <name type="scientific">Protea cynaroides</name>
    <dbReference type="NCBI Taxonomy" id="273540"/>
    <lineage>
        <taxon>Eukaryota</taxon>
        <taxon>Viridiplantae</taxon>
        <taxon>Streptophyta</taxon>
        <taxon>Embryophyta</taxon>
        <taxon>Tracheophyta</taxon>
        <taxon>Spermatophyta</taxon>
        <taxon>Magnoliopsida</taxon>
        <taxon>Proteales</taxon>
        <taxon>Proteaceae</taxon>
        <taxon>Protea</taxon>
    </lineage>
</organism>
<gene>
    <name evidence="2" type="ORF">NE237_028966</name>
</gene>
<name>A0A9Q0GUX0_9MAGN</name>
<dbReference type="Proteomes" id="UP001141806">
    <property type="component" value="Unassembled WGS sequence"/>
</dbReference>
<reference evidence="2" key="1">
    <citation type="journal article" date="2023" name="Plant J.">
        <title>The genome of the king protea, Protea cynaroides.</title>
        <authorList>
            <person name="Chang J."/>
            <person name="Duong T.A."/>
            <person name="Schoeman C."/>
            <person name="Ma X."/>
            <person name="Roodt D."/>
            <person name="Barker N."/>
            <person name="Li Z."/>
            <person name="Van de Peer Y."/>
            <person name="Mizrachi E."/>
        </authorList>
    </citation>
    <scope>NUCLEOTIDE SEQUENCE</scope>
    <source>
        <tissue evidence="2">Young leaves</tissue>
    </source>
</reference>
<dbReference type="EMBL" id="JAMYWD010000012">
    <property type="protein sequence ID" value="KAJ4952134.1"/>
    <property type="molecule type" value="Genomic_DNA"/>
</dbReference>
<feature type="compositionally biased region" description="Basic and acidic residues" evidence="1">
    <location>
        <begin position="1"/>
        <end position="19"/>
    </location>
</feature>
<feature type="region of interest" description="Disordered" evidence="1">
    <location>
        <begin position="1"/>
        <end position="23"/>
    </location>
</feature>
<accession>A0A9Q0GUX0</accession>
<evidence type="ECO:0000313" key="3">
    <source>
        <dbReference type="Proteomes" id="UP001141806"/>
    </source>
</evidence>
<evidence type="ECO:0000256" key="1">
    <source>
        <dbReference type="SAM" id="MobiDB-lite"/>
    </source>
</evidence>